<reference evidence="2 3" key="1">
    <citation type="submission" date="2021-06" db="EMBL/GenBank/DDBJ databases">
        <authorList>
            <person name="Palmer J.M."/>
        </authorList>
    </citation>
    <scope>NUCLEOTIDE SEQUENCE [LARGE SCALE GENOMIC DNA]</scope>
    <source>
        <strain evidence="2 3">XC_2019</strain>
        <tissue evidence="2">Muscle</tissue>
    </source>
</reference>
<gene>
    <name evidence="2" type="ORF">XENOCAPTIV_011662</name>
</gene>
<dbReference type="EMBL" id="JAHRIN010002484">
    <property type="protein sequence ID" value="MEQ2192440.1"/>
    <property type="molecule type" value="Genomic_DNA"/>
</dbReference>
<dbReference type="Proteomes" id="UP001434883">
    <property type="component" value="Unassembled WGS sequence"/>
</dbReference>
<organism evidence="2 3">
    <name type="scientific">Xenoophorus captivus</name>
    <dbReference type="NCBI Taxonomy" id="1517983"/>
    <lineage>
        <taxon>Eukaryota</taxon>
        <taxon>Metazoa</taxon>
        <taxon>Chordata</taxon>
        <taxon>Craniata</taxon>
        <taxon>Vertebrata</taxon>
        <taxon>Euteleostomi</taxon>
        <taxon>Actinopterygii</taxon>
        <taxon>Neopterygii</taxon>
        <taxon>Teleostei</taxon>
        <taxon>Neoteleostei</taxon>
        <taxon>Acanthomorphata</taxon>
        <taxon>Ovalentaria</taxon>
        <taxon>Atherinomorphae</taxon>
        <taxon>Cyprinodontiformes</taxon>
        <taxon>Goodeidae</taxon>
        <taxon>Xenoophorus</taxon>
    </lineage>
</organism>
<evidence type="ECO:0000313" key="3">
    <source>
        <dbReference type="Proteomes" id="UP001434883"/>
    </source>
</evidence>
<sequence length="256" mass="26758">MKSISLRSLMSADPGEEPCLLRVIMAAPARTGLDDAPVARPTGNPFFRHVPMAPPFEALMVRIGNSLSMLLLAQSQMVQPGMAGVALGDTNNAALQAFGLMSKELGRLLANLVVMRCQVWLEQAPVSDDCSQTLRSLPGRQLLGQLYGPEAERALEGCRQSSQAPPKQAPERSRRAMGGQIFRVAPGPLGGALPRCLGIYNHIPRLEAAVPPLAPISIGGQGLVAGNSATSDVSGNVQGPGSHPGTGVDGAGRRAF</sequence>
<protein>
    <submittedName>
        <fullName evidence="2">Uncharacterized protein</fullName>
    </submittedName>
</protein>
<evidence type="ECO:0000256" key="1">
    <source>
        <dbReference type="SAM" id="MobiDB-lite"/>
    </source>
</evidence>
<feature type="compositionally biased region" description="Polar residues" evidence="1">
    <location>
        <begin position="229"/>
        <end position="239"/>
    </location>
</feature>
<evidence type="ECO:0000313" key="2">
    <source>
        <dbReference type="EMBL" id="MEQ2192440.1"/>
    </source>
</evidence>
<feature type="region of interest" description="Disordered" evidence="1">
    <location>
        <begin position="229"/>
        <end position="256"/>
    </location>
</feature>
<name>A0ABV0Q9I9_9TELE</name>
<comment type="caution">
    <text evidence="2">The sequence shown here is derived from an EMBL/GenBank/DDBJ whole genome shotgun (WGS) entry which is preliminary data.</text>
</comment>
<accession>A0ABV0Q9I9</accession>
<keyword evidence="3" id="KW-1185">Reference proteome</keyword>
<proteinExistence type="predicted"/>